<feature type="compositionally biased region" description="Low complexity" evidence="1">
    <location>
        <begin position="1"/>
        <end position="21"/>
    </location>
</feature>
<dbReference type="RefSeq" id="XP_057405145.1">
    <property type="nucleotide sequence ID" value="XM_057549162.1"/>
</dbReference>
<evidence type="ECO:0000313" key="2">
    <source>
        <dbReference type="Proteomes" id="UP001652580"/>
    </source>
</evidence>
<protein>
    <submittedName>
        <fullName evidence="3">Uncharacterized protein LOC130708501</fullName>
    </submittedName>
</protein>
<accession>A0ABM3TSS7</accession>
<sequence length="239" mass="25666">MSSASRQPAQAPTQTQAPRSTSQQLPHPPDSLPLAHSLTWRDAPRAPTLCAPPPPSSCRTPRPACKAGAEGSPSLPFIIFPPPPTRIGPTRGWRPTASSSGSPSPPAPALTSATDNLRDSGGLPYTLHFHFVALLSPLEKLWKTSQGPQNPRCLASPVVPFPNFPGGTDFLPAQPSSRGCKERRVNFAAGKVHTFPFLSFRLPGSADQSKCDCAPLVLHIHDYKFLFRFPSVTLQVQSI</sequence>
<evidence type="ECO:0000256" key="1">
    <source>
        <dbReference type="SAM" id="MobiDB-lite"/>
    </source>
</evidence>
<gene>
    <name evidence="3" type="primary">LOC130708501</name>
</gene>
<dbReference type="GeneID" id="130708501"/>
<keyword evidence="2" id="KW-1185">Reference proteome</keyword>
<reference evidence="3" key="1">
    <citation type="submission" date="2025-08" db="UniProtKB">
        <authorList>
            <consortium name="RefSeq"/>
        </authorList>
    </citation>
    <scope>IDENTIFICATION</scope>
</reference>
<name>A0ABM3TSS7_BALAC</name>
<dbReference type="Proteomes" id="UP001652580">
    <property type="component" value="Chromosome 6"/>
</dbReference>
<feature type="region of interest" description="Disordered" evidence="1">
    <location>
        <begin position="1"/>
        <end position="115"/>
    </location>
</feature>
<proteinExistence type="predicted"/>
<evidence type="ECO:0000313" key="3">
    <source>
        <dbReference type="RefSeq" id="XP_057405145.1"/>
    </source>
</evidence>
<feature type="compositionally biased region" description="Low complexity" evidence="1">
    <location>
        <begin position="87"/>
        <end position="102"/>
    </location>
</feature>
<organism evidence="2 3">
    <name type="scientific">Balaenoptera acutorostrata</name>
    <name type="common">Common minke whale</name>
    <name type="synonym">Balaena rostrata</name>
    <dbReference type="NCBI Taxonomy" id="9767"/>
    <lineage>
        <taxon>Eukaryota</taxon>
        <taxon>Metazoa</taxon>
        <taxon>Chordata</taxon>
        <taxon>Craniata</taxon>
        <taxon>Vertebrata</taxon>
        <taxon>Euteleostomi</taxon>
        <taxon>Mammalia</taxon>
        <taxon>Eutheria</taxon>
        <taxon>Laurasiatheria</taxon>
        <taxon>Artiodactyla</taxon>
        <taxon>Whippomorpha</taxon>
        <taxon>Cetacea</taxon>
        <taxon>Mysticeti</taxon>
        <taxon>Balaenopteridae</taxon>
        <taxon>Balaenoptera</taxon>
    </lineage>
</organism>